<organism evidence="1 2">
    <name type="scientific">Anaerobranca gottschalkii DSM 13577</name>
    <dbReference type="NCBI Taxonomy" id="1120990"/>
    <lineage>
        <taxon>Bacteria</taxon>
        <taxon>Bacillati</taxon>
        <taxon>Bacillota</taxon>
        <taxon>Clostridia</taxon>
        <taxon>Eubacteriales</taxon>
        <taxon>Proteinivoracaceae</taxon>
        <taxon>Anaerobranca</taxon>
    </lineage>
</organism>
<evidence type="ECO:0000313" key="2">
    <source>
        <dbReference type="Proteomes" id="UP000243819"/>
    </source>
</evidence>
<evidence type="ECO:0000313" key="1">
    <source>
        <dbReference type="EMBL" id="SES94037.1"/>
    </source>
</evidence>
<proteinExistence type="predicted"/>
<protein>
    <recommendedName>
        <fullName evidence="3">Peptidase family M1</fullName>
    </recommendedName>
</protein>
<dbReference type="STRING" id="1120990.SAMN03080614_102214"/>
<dbReference type="AlphaFoldDB" id="A0A1I0AIB8"/>
<dbReference type="InterPro" id="IPR027268">
    <property type="entry name" value="Peptidase_M4/M1_CTD_sf"/>
</dbReference>
<evidence type="ECO:0008006" key="3">
    <source>
        <dbReference type="Google" id="ProtNLM"/>
    </source>
</evidence>
<dbReference type="Gene3D" id="1.10.390.10">
    <property type="entry name" value="Neutral Protease Domain 2"/>
    <property type="match status" value="1"/>
</dbReference>
<dbReference type="OrthoDB" id="100605at2"/>
<dbReference type="RefSeq" id="WP_091350592.1">
    <property type="nucleotide sequence ID" value="NZ_FOIF01000022.1"/>
</dbReference>
<sequence>MNLYRPFISSFYSRFLGLFTQKITKLSAKIYLTEKTGLVEFETTIKFRPTNNNQTIHFLLSRDCKPFEINYLGLPLKFKTKPLRFLNNIQLLIIELPIKPSISLDLTLTFKYYCSQSQYISFNSESILIDNRGRLFPYTPEDGKYYSEVNLIIPQSLHIISGGKIIRKTLKHNGQHLTIGGDSSNLSFIMTPSLKTTETIGDITITLLYPRQYLNQARTLINLTKLIVQKYLDNYGNPNNLLINIAIIPGDFEIYFDGDNIIIPTSLLERIKEEGKNPKEREKLYFINLVHQLSKYWWNNLSLTHPDEIWLLNGVTKYSALLTIKDTYGDECFYQMIAKLQQNYVNSIGYRENISIIKSSYGLGRDWEINYPLNVLLIHTLNFLSNGKINQILQQIKQEQQLSWTKLITLINKKYDLDLKWLTDNFIKKHSKCSLELTKVEWEKSEFKGNFLEKNKGWKGPIEILLVYEDNETLYKWDGLTLIKTKEDIKKIIIDPNLYIPGNTSGVVYENNFLKEVSL</sequence>
<reference evidence="2" key="1">
    <citation type="submission" date="2016-10" db="EMBL/GenBank/DDBJ databases">
        <authorList>
            <person name="Varghese N."/>
            <person name="Submissions S."/>
        </authorList>
    </citation>
    <scope>NUCLEOTIDE SEQUENCE [LARGE SCALE GENOMIC DNA]</scope>
    <source>
        <strain evidence="2">DSM 13577</strain>
    </source>
</reference>
<accession>A0A1I0AIB8</accession>
<keyword evidence="2" id="KW-1185">Reference proteome</keyword>
<dbReference type="Proteomes" id="UP000243819">
    <property type="component" value="Unassembled WGS sequence"/>
</dbReference>
<dbReference type="EMBL" id="FOIF01000022">
    <property type="protein sequence ID" value="SES94037.1"/>
    <property type="molecule type" value="Genomic_DNA"/>
</dbReference>
<name>A0A1I0AIB8_9FIRM</name>
<gene>
    <name evidence="1" type="ORF">SAMN03080614_102214</name>
</gene>